<dbReference type="AlphaFoldDB" id="A0A9P5V9L7"/>
<feature type="transmembrane region" description="Helical" evidence="2">
    <location>
        <begin position="12"/>
        <end position="35"/>
    </location>
</feature>
<protein>
    <submittedName>
        <fullName evidence="3">Uncharacterized protein</fullName>
    </submittedName>
</protein>
<feature type="transmembrane region" description="Helical" evidence="2">
    <location>
        <begin position="147"/>
        <end position="166"/>
    </location>
</feature>
<gene>
    <name evidence="3" type="ORF">BG015_009708</name>
</gene>
<keyword evidence="2" id="KW-0812">Transmembrane</keyword>
<feature type="transmembrane region" description="Helical" evidence="2">
    <location>
        <begin position="105"/>
        <end position="127"/>
    </location>
</feature>
<accession>A0A9P5V9L7</accession>
<reference evidence="3" key="1">
    <citation type="journal article" date="2020" name="Fungal Divers.">
        <title>Resolving the Mortierellaceae phylogeny through synthesis of multi-gene phylogenetics and phylogenomics.</title>
        <authorList>
            <person name="Vandepol N."/>
            <person name="Liber J."/>
            <person name="Desiro A."/>
            <person name="Na H."/>
            <person name="Kennedy M."/>
            <person name="Barry K."/>
            <person name="Grigoriev I.V."/>
            <person name="Miller A.N."/>
            <person name="O'Donnell K."/>
            <person name="Stajich J.E."/>
            <person name="Bonito G."/>
        </authorList>
    </citation>
    <scope>NUCLEOTIDE SEQUENCE</scope>
    <source>
        <strain evidence="3">NRRL 6426</strain>
    </source>
</reference>
<keyword evidence="2" id="KW-0472">Membrane</keyword>
<feature type="region of interest" description="Disordered" evidence="1">
    <location>
        <begin position="190"/>
        <end position="220"/>
    </location>
</feature>
<feature type="compositionally biased region" description="Polar residues" evidence="1">
    <location>
        <begin position="210"/>
        <end position="220"/>
    </location>
</feature>
<name>A0A9P5V9L7_9FUNG</name>
<keyword evidence="4" id="KW-1185">Reference proteome</keyword>
<feature type="transmembrane region" description="Helical" evidence="2">
    <location>
        <begin position="74"/>
        <end position="93"/>
    </location>
</feature>
<evidence type="ECO:0000313" key="4">
    <source>
        <dbReference type="Proteomes" id="UP000748756"/>
    </source>
</evidence>
<comment type="caution">
    <text evidence="3">The sequence shown here is derived from an EMBL/GenBank/DDBJ whole genome shotgun (WGS) entry which is preliminary data.</text>
</comment>
<evidence type="ECO:0000256" key="1">
    <source>
        <dbReference type="SAM" id="MobiDB-lite"/>
    </source>
</evidence>
<sequence>MSTVALRRYRIWMLFLTFINGLVMIAFYGYSFYAWSTRQPFSWELRPTTNTYEIIGIAPRQPQPRPYGFYWQEWANIVTAGVHFITYIVALVSPYNLPKYLRASLVAIPVGLSLYVNIDYIVFVMGFTSIRSPLSCMATNITCHLTWSSRFMAIITGAFVLVEIVLTLRWGPLRPKEDIVEDDKSLVAPAPPQSAQLHPDHDTLRDNGAGINTQPQMTQV</sequence>
<proteinExistence type="predicted"/>
<dbReference type="Proteomes" id="UP000748756">
    <property type="component" value="Unassembled WGS sequence"/>
</dbReference>
<evidence type="ECO:0000313" key="3">
    <source>
        <dbReference type="EMBL" id="KAF9148552.1"/>
    </source>
</evidence>
<keyword evidence="2" id="KW-1133">Transmembrane helix</keyword>
<organism evidence="3 4">
    <name type="scientific">Linnemannia schmuckeri</name>
    <dbReference type="NCBI Taxonomy" id="64567"/>
    <lineage>
        <taxon>Eukaryota</taxon>
        <taxon>Fungi</taxon>
        <taxon>Fungi incertae sedis</taxon>
        <taxon>Mucoromycota</taxon>
        <taxon>Mortierellomycotina</taxon>
        <taxon>Mortierellomycetes</taxon>
        <taxon>Mortierellales</taxon>
        <taxon>Mortierellaceae</taxon>
        <taxon>Linnemannia</taxon>
    </lineage>
</organism>
<dbReference type="EMBL" id="JAAAUQ010000642">
    <property type="protein sequence ID" value="KAF9148552.1"/>
    <property type="molecule type" value="Genomic_DNA"/>
</dbReference>
<dbReference type="OrthoDB" id="2400828at2759"/>
<evidence type="ECO:0000256" key="2">
    <source>
        <dbReference type="SAM" id="Phobius"/>
    </source>
</evidence>